<feature type="domain" description="Rad50/SbcC-type AAA" evidence="11">
    <location>
        <begin position="18"/>
        <end position="207"/>
    </location>
</feature>
<dbReference type="OMA" id="RFWTSQP"/>
<dbReference type="Pfam" id="PF13476">
    <property type="entry name" value="AAA_23"/>
    <property type="match status" value="1"/>
</dbReference>
<dbReference type="PANTHER" id="PTHR45916:SF1">
    <property type="entry name" value="STRUCTURAL MAINTENANCE OF CHROMOSOMES PROTEIN 5"/>
    <property type="match status" value="1"/>
</dbReference>
<dbReference type="OrthoDB" id="10254973at2759"/>
<dbReference type="InterPro" id="IPR038729">
    <property type="entry name" value="Rad50/SbcC_AAA"/>
</dbReference>
<dbReference type="GO" id="GO:0000724">
    <property type="term" value="P:double-strand break repair via homologous recombination"/>
    <property type="evidence" value="ECO:0007669"/>
    <property type="project" value="TreeGrafter"/>
</dbReference>
<comment type="subcellular location">
    <subcellularLocation>
        <location evidence="2">Chromosome</location>
    </subcellularLocation>
    <subcellularLocation>
        <location evidence="1">Nucleus</location>
    </subcellularLocation>
</comment>
<keyword evidence="9" id="KW-0539">Nucleus</keyword>
<evidence type="ECO:0000256" key="2">
    <source>
        <dbReference type="ARBA" id="ARBA00004286"/>
    </source>
</evidence>
<dbReference type="PANTHER" id="PTHR45916">
    <property type="entry name" value="STRUCTURAL MAINTENANCE OF CHROMOSOMES PROTEIN 5"/>
    <property type="match status" value="1"/>
</dbReference>
<dbReference type="SUPFAM" id="SSF57997">
    <property type="entry name" value="Tropomyosin"/>
    <property type="match status" value="1"/>
</dbReference>
<dbReference type="EnsemblMetazoa" id="XM_008213192">
    <property type="protein sequence ID" value="XP_008211414"/>
    <property type="gene ID" value="LOC100121058"/>
</dbReference>
<dbReference type="InParanoid" id="A0A7M7H726"/>
<keyword evidence="6" id="KW-0547">Nucleotide-binding</keyword>
<dbReference type="AlphaFoldDB" id="A0A7M7H726"/>
<accession>A0A7M7H726</accession>
<evidence type="ECO:0000256" key="3">
    <source>
        <dbReference type="ARBA" id="ARBA00010171"/>
    </source>
</evidence>
<evidence type="ECO:0000256" key="4">
    <source>
        <dbReference type="ARBA" id="ARBA00018687"/>
    </source>
</evidence>
<evidence type="ECO:0000256" key="1">
    <source>
        <dbReference type="ARBA" id="ARBA00004123"/>
    </source>
</evidence>
<evidence type="ECO:0000313" key="13">
    <source>
        <dbReference type="Proteomes" id="UP000002358"/>
    </source>
</evidence>
<dbReference type="FunCoup" id="A0A7M7H726">
    <property type="interactions" value="2033"/>
</dbReference>
<reference evidence="12" key="1">
    <citation type="submission" date="2021-01" db="UniProtKB">
        <authorList>
            <consortium name="EnsemblMetazoa"/>
        </authorList>
    </citation>
    <scope>IDENTIFICATION</scope>
</reference>
<keyword evidence="13" id="KW-1185">Reference proteome</keyword>
<dbReference type="GO" id="GO:0003697">
    <property type="term" value="F:single-stranded DNA binding"/>
    <property type="evidence" value="ECO:0007669"/>
    <property type="project" value="TreeGrafter"/>
</dbReference>
<keyword evidence="5" id="KW-0158">Chromosome</keyword>
<dbReference type="Proteomes" id="UP000002358">
    <property type="component" value="Chromosome 4"/>
</dbReference>
<feature type="coiled-coil region" evidence="10">
    <location>
        <begin position="273"/>
        <end position="356"/>
    </location>
</feature>
<dbReference type="GO" id="GO:0030915">
    <property type="term" value="C:Smc5-Smc6 complex"/>
    <property type="evidence" value="ECO:0007669"/>
    <property type="project" value="TreeGrafter"/>
</dbReference>
<dbReference type="Gene3D" id="3.40.50.300">
    <property type="entry name" value="P-loop containing nucleotide triphosphate hydrolases"/>
    <property type="match status" value="2"/>
</dbReference>
<dbReference type="EnsemblMetazoa" id="XM_001604591">
    <property type="protein sequence ID" value="XP_001604641"/>
    <property type="gene ID" value="LOC100121058"/>
</dbReference>
<evidence type="ECO:0000256" key="10">
    <source>
        <dbReference type="SAM" id="Coils"/>
    </source>
</evidence>
<evidence type="ECO:0000313" key="12">
    <source>
        <dbReference type="EnsemblMetazoa" id="XP_008211414"/>
    </source>
</evidence>
<name>A0A7M7H726_NASVI</name>
<dbReference type="GO" id="GO:0016887">
    <property type="term" value="F:ATP hydrolysis activity"/>
    <property type="evidence" value="ECO:0007669"/>
    <property type="project" value="InterPro"/>
</dbReference>
<evidence type="ECO:0000256" key="8">
    <source>
        <dbReference type="ARBA" id="ARBA00023054"/>
    </source>
</evidence>
<sequence>MEVDKEVQSPVQMGIITRIAMKNFVTYDEVVVKPGKNLNLIIGPNGTGKSTIVSAIVLGLGGSPSVIGRAPQIGHYVKSGEQNATIEIDLQNGPNKFVTVTRMFNLQNHTTWMVNKKGATSKQITDLMRTFNIQVDNLCQFLPQDKVVEFANMSPPKLLEETERSVGDPKLLDNHLKLKALRTQQADLEEDLEKKTRLQDREKQIYDSLKDSVGHIQEQNAIKKKLKTLKQKKNWLIFQNKREEFNKAKIGRDEAQNKKNNIAKQLQPVEAAIAKLKTSIQGLEKTAKQHNSETSAKTAKLHKFLDDIEKQEKCIDEIEALCEQKIREEQESDNRIDELREQTNKMENDLRALMAEVGEVESLQEQLNSNTPQMNQHRVTANELSSQRNFFKEQIDHISRKIRGEEQVLQQTQDIANKRFELLHTMSADAYKGVLWLRENSHLFSKTIHEPMLLHINLKDSKYAKYFENIIPQRDLTAFVCEDKNDMNLLLRYLRDQQKLRINAVHSDPNRVVNYQPSIPLQNIQQYGFEHYLVSLIDAPQTILSYLVKMYGLNEIPIGNDKVQSSLDHIPDHFRRFFSSNNSYSVSRSKYTGEKSTRQSAIYAGKILSITVDTDKIRKIQQEITLSKEKLNALNNELKTIDEKIVEVQEKIKALKEIRSRIQGSLDQIQNLQVRINVNEKKIHGMQSNRMSIDQIRSKYKQEIQAAVLKQLQYYRQYNKLLDDLYKNIIINEEFKLQIKMEKNKLAHKENDSHDLREEFNNAERDYENLNRELQPLKVELKSAYATAKESTDGLEPEDKDFAPLMKSFAKLPATIEKLFEEIQATQARIFCLTNDQQEAKRVLDQFNIAKRHLEELDVLIKQKDEELSKVTQQIEKVKDEWLPMLESLVEKINANFSHSFTKMKCAGEVSLIKGDNEMDFDKYGLRIKVKFRNADELQALTRTHQSGGERAVTTAVYMIALQELTRVPFRCVDEINQGMDATNERRVFELIVKITSQCSSSQYFMLTPKLLPGLEYNDSVTVLTVFNAKFMVPCSEFDIHDQCDNIVEAVRRRRLAAH</sequence>
<dbReference type="FunFam" id="3.40.50.300:FF:001301">
    <property type="entry name" value="Structural maintenance of chromosomes 5"/>
    <property type="match status" value="1"/>
</dbReference>
<evidence type="ECO:0000259" key="11">
    <source>
        <dbReference type="Pfam" id="PF13476"/>
    </source>
</evidence>
<dbReference type="GO" id="GO:0005524">
    <property type="term" value="F:ATP binding"/>
    <property type="evidence" value="ECO:0007669"/>
    <property type="project" value="UniProtKB-KW"/>
</dbReference>
<dbReference type="GO" id="GO:0005634">
    <property type="term" value="C:nucleus"/>
    <property type="evidence" value="ECO:0007669"/>
    <property type="project" value="UniProtKB-SubCell"/>
</dbReference>
<keyword evidence="8 10" id="KW-0175">Coiled coil</keyword>
<comment type="similarity">
    <text evidence="3">Belongs to the SMC family. SMC5 subfamily.</text>
</comment>
<dbReference type="SUPFAM" id="SSF52540">
    <property type="entry name" value="P-loop containing nucleoside triphosphate hydrolases"/>
    <property type="match status" value="2"/>
</dbReference>
<proteinExistence type="inferred from homology"/>
<feature type="coiled-coil region" evidence="10">
    <location>
        <begin position="617"/>
        <end position="675"/>
    </location>
</feature>
<dbReference type="InterPro" id="IPR027417">
    <property type="entry name" value="P-loop_NTPase"/>
</dbReference>
<evidence type="ECO:0000256" key="6">
    <source>
        <dbReference type="ARBA" id="ARBA00022741"/>
    </source>
</evidence>
<feature type="coiled-coil region" evidence="10">
    <location>
        <begin position="732"/>
        <end position="780"/>
    </location>
</feature>
<keyword evidence="7" id="KW-0067">ATP-binding</keyword>
<dbReference type="SMR" id="A0A7M7H726"/>
<organism evidence="12 13">
    <name type="scientific">Nasonia vitripennis</name>
    <name type="common">Parasitic wasp</name>
    <dbReference type="NCBI Taxonomy" id="7425"/>
    <lineage>
        <taxon>Eukaryota</taxon>
        <taxon>Metazoa</taxon>
        <taxon>Ecdysozoa</taxon>
        <taxon>Arthropoda</taxon>
        <taxon>Hexapoda</taxon>
        <taxon>Insecta</taxon>
        <taxon>Pterygota</taxon>
        <taxon>Neoptera</taxon>
        <taxon>Endopterygota</taxon>
        <taxon>Hymenoptera</taxon>
        <taxon>Apocrita</taxon>
        <taxon>Proctotrupomorpha</taxon>
        <taxon>Chalcidoidea</taxon>
        <taxon>Pteromalidae</taxon>
        <taxon>Pteromalinae</taxon>
        <taxon>Nasonia</taxon>
    </lineage>
</organism>
<dbReference type="KEGG" id="nvi:100121058"/>
<evidence type="ECO:0000256" key="9">
    <source>
        <dbReference type="ARBA" id="ARBA00023242"/>
    </source>
</evidence>
<feature type="coiled-coil region" evidence="10">
    <location>
        <begin position="854"/>
        <end position="881"/>
    </location>
</feature>
<evidence type="ECO:0000256" key="5">
    <source>
        <dbReference type="ARBA" id="ARBA00022454"/>
    </source>
</evidence>
<gene>
    <name evidence="12" type="primary">100121058</name>
</gene>
<evidence type="ECO:0000256" key="7">
    <source>
        <dbReference type="ARBA" id="ARBA00022840"/>
    </source>
</evidence>
<protein>
    <recommendedName>
        <fullName evidence="4">Structural maintenance of chromosomes protein 5</fullName>
    </recommendedName>
</protein>